<sequence>MELDDLKAKWQSETTNHSHLNQKSMAQIQDILNGKTTDLITSMKRKYEKIISIMLGGMLLMVLVHPILTDGFTYPGSINGYVKLMFFYLVLIIFYWQKLKNINHLQLSDHLKERMEQLLVMLQRNYKTEVTFVVLFFFSMIIIGRFFYGRGLQDLDDTGVLIGFPLSILFTGAVIYFIVRRYKHQIKELKEYLAEYEEAA</sequence>
<accession>A0A3D8LG33</accession>
<evidence type="ECO:0000313" key="2">
    <source>
        <dbReference type="EMBL" id="RDV16365.1"/>
    </source>
</evidence>
<proteinExistence type="predicted"/>
<feature type="transmembrane region" description="Helical" evidence="1">
    <location>
        <begin position="80"/>
        <end position="96"/>
    </location>
</feature>
<dbReference type="Proteomes" id="UP000256708">
    <property type="component" value="Unassembled WGS sequence"/>
</dbReference>
<keyword evidence="1" id="KW-0812">Transmembrane</keyword>
<keyword evidence="1" id="KW-0472">Membrane</keyword>
<protein>
    <submittedName>
        <fullName evidence="2">Uncharacterized protein</fullName>
    </submittedName>
</protein>
<evidence type="ECO:0000256" key="1">
    <source>
        <dbReference type="SAM" id="Phobius"/>
    </source>
</evidence>
<gene>
    <name evidence="2" type="ORF">DXT99_03960</name>
</gene>
<feature type="transmembrane region" description="Helical" evidence="1">
    <location>
        <begin position="50"/>
        <end position="68"/>
    </location>
</feature>
<keyword evidence="1" id="KW-1133">Transmembrane helix</keyword>
<comment type="caution">
    <text evidence="2">The sequence shown here is derived from an EMBL/GenBank/DDBJ whole genome shotgun (WGS) entry which is preliminary data.</text>
</comment>
<organism evidence="2 3">
    <name type="scientific">Pontibacter diazotrophicus</name>
    <dbReference type="NCBI Taxonomy" id="1400979"/>
    <lineage>
        <taxon>Bacteria</taxon>
        <taxon>Pseudomonadati</taxon>
        <taxon>Bacteroidota</taxon>
        <taxon>Cytophagia</taxon>
        <taxon>Cytophagales</taxon>
        <taxon>Hymenobacteraceae</taxon>
        <taxon>Pontibacter</taxon>
    </lineage>
</organism>
<name>A0A3D8LG33_9BACT</name>
<dbReference type="AlphaFoldDB" id="A0A3D8LG33"/>
<keyword evidence="3" id="KW-1185">Reference proteome</keyword>
<reference evidence="3" key="1">
    <citation type="submission" date="2018-08" db="EMBL/GenBank/DDBJ databases">
        <authorList>
            <person name="Liu Z.-W."/>
            <person name="Du Z.-J."/>
        </authorList>
    </citation>
    <scope>NUCLEOTIDE SEQUENCE [LARGE SCALE GENOMIC DNA]</scope>
    <source>
        <strain evidence="3">H4X</strain>
    </source>
</reference>
<feature type="transmembrane region" description="Helical" evidence="1">
    <location>
        <begin position="130"/>
        <end position="148"/>
    </location>
</feature>
<dbReference type="EMBL" id="QRGR01000004">
    <property type="protein sequence ID" value="RDV16365.1"/>
    <property type="molecule type" value="Genomic_DNA"/>
</dbReference>
<feature type="transmembrane region" description="Helical" evidence="1">
    <location>
        <begin position="160"/>
        <end position="179"/>
    </location>
</feature>
<evidence type="ECO:0000313" key="3">
    <source>
        <dbReference type="Proteomes" id="UP000256708"/>
    </source>
</evidence>